<dbReference type="CDD" id="cd00586">
    <property type="entry name" value="4HBT"/>
    <property type="match status" value="1"/>
</dbReference>
<evidence type="ECO:0000313" key="3">
    <source>
        <dbReference type="EMBL" id="MDO3722454.1"/>
    </source>
</evidence>
<dbReference type="PROSITE" id="PS01328">
    <property type="entry name" value="4HBCOA_THIOESTERASE"/>
    <property type="match status" value="1"/>
</dbReference>
<comment type="similarity">
    <text evidence="1">Belongs to the 4-hydroxybenzoyl-CoA thioesterase family.</text>
</comment>
<reference evidence="3" key="1">
    <citation type="submission" date="2023-07" db="EMBL/GenBank/DDBJ databases">
        <title>Marinobacter sp. chi1 genome sequencing and assembly.</title>
        <authorList>
            <person name="Park S."/>
        </authorList>
    </citation>
    <scope>NUCLEOTIDE SEQUENCE</scope>
    <source>
        <strain evidence="3">Chi1</strain>
    </source>
</reference>
<keyword evidence="4" id="KW-1185">Reference proteome</keyword>
<evidence type="ECO:0000256" key="2">
    <source>
        <dbReference type="ARBA" id="ARBA00022801"/>
    </source>
</evidence>
<organism evidence="3 4">
    <name type="scientific">Marinobacter suaedae</name>
    <dbReference type="NCBI Taxonomy" id="3057675"/>
    <lineage>
        <taxon>Bacteria</taxon>
        <taxon>Pseudomonadati</taxon>
        <taxon>Pseudomonadota</taxon>
        <taxon>Gammaproteobacteria</taxon>
        <taxon>Pseudomonadales</taxon>
        <taxon>Marinobacteraceae</taxon>
        <taxon>Marinobacter</taxon>
    </lineage>
</organism>
<name>A0ABT8W2J8_9GAMM</name>
<dbReference type="Proteomes" id="UP001168640">
    <property type="component" value="Unassembled WGS sequence"/>
</dbReference>
<dbReference type="PIRSF" id="PIRSF003230">
    <property type="entry name" value="YbgC"/>
    <property type="match status" value="1"/>
</dbReference>
<dbReference type="InterPro" id="IPR006684">
    <property type="entry name" value="YbgC/YbaW"/>
</dbReference>
<dbReference type="InterPro" id="IPR008272">
    <property type="entry name" value="HB-CoA_thioesterase_AS"/>
</dbReference>
<dbReference type="InterPro" id="IPR014166">
    <property type="entry name" value="Tol-Pal_acyl-CoA_thioesterase"/>
</dbReference>
<dbReference type="InterPro" id="IPR029069">
    <property type="entry name" value="HotDog_dom_sf"/>
</dbReference>
<dbReference type="EMBL" id="JAUMIS010000002">
    <property type="protein sequence ID" value="MDO3722454.1"/>
    <property type="molecule type" value="Genomic_DNA"/>
</dbReference>
<dbReference type="PANTHER" id="PTHR31793">
    <property type="entry name" value="4-HYDROXYBENZOYL-COA THIOESTERASE FAMILY MEMBER"/>
    <property type="match status" value="1"/>
</dbReference>
<evidence type="ECO:0000256" key="1">
    <source>
        <dbReference type="ARBA" id="ARBA00005953"/>
    </source>
</evidence>
<dbReference type="NCBIfam" id="TIGR00051">
    <property type="entry name" value="YbgC/FadM family acyl-CoA thioesterase"/>
    <property type="match status" value="1"/>
</dbReference>
<comment type="caution">
    <text evidence="3">The sequence shown here is derived from an EMBL/GenBank/DDBJ whole genome shotgun (WGS) entry which is preliminary data.</text>
</comment>
<dbReference type="Gene3D" id="3.10.129.10">
    <property type="entry name" value="Hotdog Thioesterase"/>
    <property type="match status" value="1"/>
</dbReference>
<accession>A0ABT8W2J8</accession>
<evidence type="ECO:0000313" key="4">
    <source>
        <dbReference type="Proteomes" id="UP001168640"/>
    </source>
</evidence>
<proteinExistence type="inferred from homology"/>
<dbReference type="RefSeq" id="WP_302910134.1">
    <property type="nucleotide sequence ID" value="NZ_JAUMIS010000002.1"/>
</dbReference>
<dbReference type="Pfam" id="PF13279">
    <property type="entry name" value="4HBT_2"/>
    <property type="match status" value="1"/>
</dbReference>
<dbReference type="PANTHER" id="PTHR31793:SF37">
    <property type="entry name" value="ACYL-COA THIOESTER HYDROLASE YBGC"/>
    <property type="match status" value="1"/>
</dbReference>
<keyword evidence="2" id="KW-0378">Hydrolase</keyword>
<protein>
    <submittedName>
        <fullName evidence="3">Tol-pal system-associated acyl-CoA thioesterase</fullName>
    </submittedName>
</protein>
<gene>
    <name evidence="3" type="primary">ybgC</name>
    <name evidence="3" type="ORF">QVZ43_12050</name>
</gene>
<dbReference type="InterPro" id="IPR050563">
    <property type="entry name" value="4-hydroxybenzoyl-CoA_TE"/>
</dbReference>
<dbReference type="SUPFAM" id="SSF54637">
    <property type="entry name" value="Thioesterase/thiol ester dehydrase-isomerase"/>
    <property type="match status" value="1"/>
</dbReference>
<dbReference type="NCBIfam" id="TIGR02799">
    <property type="entry name" value="thio_ybgC"/>
    <property type="match status" value="1"/>
</dbReference>
<sequence length="140" mass="16153">MTNVFELPLRVYIEDTDAGGIVFHAKYLHYMERARTEWVRSCGVGLRAGLVENISYVVSQMNIRYARPARLDDQLLVTSEPVGYGRAWMDLRQEVLMAEDRQLLCAADVRVACVALDTGRPRRFPESMQHMLKKHIQIEQ</sequence>